<evidence type="ECO:0000256" key="5">
    <source>
        <dbReference type="ARBA" id="ARBA00022989"/>
    </source>
</evidence>
<proteinExistence type="predicted"/>
<keyword evidence="6 7" id="KW-0472">Membrane</keyword>
<dbReference type="Pfam" id="PF07690">
    <property type="entry name" value="MFS_1"/>
    <property type="match status" value="1"/>
</dbReference>
<feature type="transmembrane region" description="Helical" evidence="7">
    <location>
        <begin position="272"/>
        <end position="291"/>
    </location>
</feature>
<dbReference type="Proteomes" id="UP000464314">
    <property type="component" value="Chromosome"/>
</dbReference>
<reference evidence="9 10" key="1">
    <citation type="submission" date="2020-01" db="EMBL/GenBank/DDBJ databases">
        <title>Genome analysis of Anaerocolumna sp. CBA3638.</title>
        <authorList>
            <person name="Kim J."/>
            <person name="Roh S.W."/>
        </authorList>
    </citation>
    <scope>NUCLEOTIDE SEQUENCE [LARGE SCALE GENOMIC DNA]</scope>
    <source>
        <strain evidence="9 10">CBA3638</strain>
    </source>
</reference>
<name>A0A6P1TP46_9FIRM</name>
<keyword evidence="2" id="KW-0813">Transport</keyword>
<comment type="subcellular location">
    <subcellularLocation>
        <location evidence="1">Cell membrane</location>
        <topology evidence="1">Multi-pass membrane protein</topology>
    </subcellularLocation>
</comment>
<keyword evidence="5 7" id="KW-1133">Transmembrane helix</keyword>
<evidence type="ECO:0000313" key="9">
    <source>
        <dbReference type="EMBL" id="QHQ61651.1"/>
    </source>
</evidence>
<feature type="transmembrane region" description="Helical" evidence="7">
    <location>
        <begin position="337"/>
        <end position="357"/>
    </location>
</feature>
<dbReference type="AlphaFoldDB" id="A0A6P1TP46"/>
<feature type="transmembrane region" description="Helical" evidence="7">
    <location>
        <begin position="74"/>
        <end position="93"/>
    </location>
</feature>
<evidence type="ECO:0000313" key="10">
    <source>
        <dbReference type="Proteomes" id="UP000464314"/>
    </source>
</evidence>
<evidence type="ECO:0000256" key="2">
    <source>
        <dbReference type="ARBA" id="ARBA00022448"/>
    </source>
</evidence>
<gene>
    <name evidence="9" type="ORF">Ana3638_13430</name>
</gene>
<dbReference type="InterPro" id="IPR011701">
    <property type="entry name" value="MFS"/>
</dbReference>
<dbReference type="EMBL" id="CP048000">
    <property type="protein sequence ID" value="QHQ61651.1"/>
    <property type="molecule type" value="Genomic_DNA"/>
</dbReference>
<evidence type="ECO:0000256" key="1">
    <source>
        <dbReference type="ARBA" id="ARBA00004651"/>
    </source>
</evidence>
<evidence type="ECO:0000256" key="3">
    <source>
        <dbReference type="ARBA" id="ARBA00022475"/>
    </source>
</evidence>
<sequence>MGYGTKKQQGLLLTAVVLFWFAQYVYIPFQTTYLTAREVSEAYIGGILGAYGIAQLVMRIPVGVMADSIGRHRGFILAGTIAAGLASVIRINMPGGNGFFIANLFSGFASAMWISFMVLYTGFFPAAEQQKATSRIILFNNLGILLGFISSTYLYKIFGMSFLCLLSTFSAFAGTIISLPLCDSKEKQHPAGSPLKTLKVCLNKRLILFACLALIQQGIQMSTTMSFTIQILKDLGASSILIGLSSIIYMLSAVGFSGLASFSWFSKKGPAFLIPVVFTLLAVYCFLIPTIRPVPILLFLQILPGLATGILFSYLTSEAMKGIAPGVKSTAMGFYQAVYAIGMTLVPVFTGNFVHMFSMKSAYFILAGFAFMGSMIAVCYYHMTALTSE</sequence>
<feature type="transmembrane region" description="Helical" evidence="7">
    <location>
        <begin position="239"/>
        <end position="265"/>
    </location>
</feature>
<dbReference type="KEGG" id="anr:Ana3638_13430"/>
<feature type="transmembrane region" description="Helical" evidence="7">
    <location>
        <begin position="12"/>
        <end position="30"/>
    </location>
</feature>
<dbReference type="InterPro" id="IPR050171">
    <property type="entry name" value="MFS_Transporters"/>
</dbReference>
<evidence type="ECO:0000256" key="6">
    <source>
        <dbReference type="ARBA" id="ARBA00023136"/>
    </source>
</evidence>
<dbReference type="CDD" id="cd17490">
    <property type="entry name" value="MFS_YxlH_like"/>
    <property type="match status" value="1"/>
</dbReference>
<protein>
    <submittedName>
        <fullName evidence="9">MFS transporter</fullName>
    </submittedName>
</protein>
<feature type="domain" description="Major facilitator superfamily (MFS) profile" evidence="8">
    <location>
        <begin position="136"/>
        <end position="389"/>
    </location>
</feature>
<dbReference type="InterPro" id="IPR020846">
    <property type="entry name" value="MFS_dom"/>
</dbReference>
<dbReference type="PANTHER" id="PTHR23517:SF3">
    <property type="entry name" value="INTEGRAL MEMBRANE TRANSPORT PROTEIN"/>
    <property type="match status" value="1"/>
</dbReference>
<keyword evidence="3" id="KW-1003">Cell membrane</keyword>
<dbReference type="GO" id="GO:0022857">
    <property type="term" value="F:transmembrane transporter activity"/>
    <property type="evidence" value="ECO:0007669"/>
    <property type="project" value="InterPro"/>
</dbReference>
<evidence type="ECO:0000259" key="8">
    <source>
        <dbReference type="PROSITE" id="PS50850"/>
    </source>
</evidence>
<dbReference type="RefSeq" id="WP_161838476.1">
    <property type="nucleotide sequence ID" value="NZ_CP048000.1"/>
</dbReference>
<dbReference type="SUPFAM" id="SSF103473">
    <property type="entry name" value="MFS general substrate transporter"/>
    <property type="match status" value="1"/>
</dbReference>
<feature type="transmembrane region" description="Helical" evidence="7">
    <location>
        <begin position="160"/>
        <end position="181"/>
    </location>
</feature>
<feature type="transmembrane region" description="Helical" evidence="7">
    <location>
        <begin position="99"/>
        <end position="124"/>
    </location>
</feature>
<dbReference type="Gene3D" id="1.20.1250.20">
    <property type="entry name" value="MFS general substrate transporter like domains"/>
    <property type="match status" value="1"/>
</dbReference>
<feature type="transmembrane region" description="Helical" evidence="7">
    <location>
        <begin position="297"/>
        <end position="316"/>
    </location>
</feature>
<dbReference type="GO" id="GO:0005886">
    <property type="term" value="C:plasma membrane"/>
    <property type="evidence" value="ECO:0007669"/>
    <property type="project" value="UniProtKB-SubCell"/>
</dbReference>
<evidence type="ECO:0000256" key="4">
    <source>
        <dbReference type="ARBA" id="ARBA00022692"/>
    </source>
</evidence>
<keyword evidence="10" id="KW-1185">Reference proteome</keyword>
<feature type="transmembrane region" description="Helical" evidence="7">
    <location>
        <begin position="42"/>
        <end position="62"/>
    </location>
</feature>
<dbReference type="PANTHER" id="PTHR23517">
    <property type="entry name" value="RESISTANCE PROTEIN MDTM, PUTATIVE-RELATED-RELATED"/>
    <property type="match status" value="1"/>
</dbReference>
<evidence type="ECO:0000256" key="7">
    <source>
        <dbReference type="SAM" id="Phobius"/>
    </source>
</evidence>
<dbReference type="InterPro" id="IPR036259">
    <property type="entry name" value="MFS_trans_sf"/>
</dbReference>
<feature type="transmembrane region" description="Helical" evidence="7">
    <location>
        <begin position="363"/>
        <end position="383"/>
    </location>
</feature>
<keyword evidence="4 7" id="KW-0812">Transmembrane</keyword>
<dbReference type="PROSITE" id="PS50850">
    <property type="entry name" value="MFS"/>
    <property type="match status" value="1"/>
</dbReference>
<feature type="transmembrane region" description="Helical" evidence="7">
    <location>
        <begin position="136"/>
        <end position="154"/>
    </location>
</feature>
<organism evidence="9 10">
    <name type="scientific">Anaerocolumna sedimenticola</name>
    <dbReference type="NCBI Taxonomy" id="2696063"/>
    <lineage>
        <taxon>Bacteria</taxon>
        <taxon>Bacillati</taxon>
        <taxon>Bacillota</taxon>
        <taxon>Clostridia</taxon>
        <taxon>Lachnospirales</taxon>
        <taxon>Lachnospiraceae</taxon>
        <taxon>Anaerocolumna</taxon>
    </lineage>
</organism>
<accession>A0A6P1TP46</accession>